<dbReference type="Pfam" id="PF03129">
    <property type="entry name" value="HGTP_anticodon"/>
    <property type="match status" value="1"/>
</dbReference>
<dbReference type="GO" id="GO:0006433">
    <property type="term" value="P:prolyl-tRNA aminoacylation"/>
    <property type="evidence" value="ECO:0007669"/>
    <property type="project" value="InterPro"/>
</dbReference>
<proteinExistence type="predicted"/>
<dbReference type="InterPro" id="IPR002316">
    <property type="entry name" value="Pro-tRNA-ligase_IIa"/>
</dbReference>
<dbReference type="Proteomes" id="UP000504606">
    <property type="component" value="Unplaced"/>
</dbReference>
<dbReference type="EC" id="6.1.1.15" evidence="1"/>
<dbReference type="FunFam" id="3.30.930.10:FF:000042">
    <property type="entry name" value="probable proline--tRNA ligase, mitochondrial"/>
    <property type="match status" value="1"/>
</dbReference>
<dbReference type="PROSITE" id="PS50862">
    <property type="entry name" value="AA_TRNA_LIGASE_II"/>
    <property type="match status" value="1"/>
</dbReference>
<evidence type="ECO:0000256" key="9">
    <source>
        <dbReference type="ARBA" id="ARBA00071545"/>
    </source>
</evidence>
<dbReference type="InterPro" id="IPR036621">
    <property type="entry name" value="Anticodon-bd_dom_sf"/>
</dbReference>
<evidence type="ECO:0000259" key="10">
    <source>
        <dbReference type="PROSITE" id="PS50862"/>
    </source>
</evidence>
<dbReference type="Gene3D" id="3.30.930.10">
    <property type="entry name" value="Bira Bifunctional Protein, Domain 2"/>
    <property type="match status" value="1"/>
</dbReference>
<dbReference type="RefSeq" id="XP_026276874.1">
    <property type="nucleotide sequence ID" value="XM_026421089.2"/>
</dbReference>
<dbReference type="InterPro" id="IPR004154">
    <property type="entry name" value="Anticodon-bd"/>
</dbReference>
<organism evidence="11 12">
    <name type="scientific">Frankliniella occidentalis</name>
    <name type="common">Western flower thrips</name>
    <name type="synonym">Euthrips occidentalis</name>
    <dbReference type="NCBI Taxonomy" id="133901"/>
    <lineage>
        <taxon>Eukaryota</taxon>
        <taxon>Metazoa</taxon>
        <taxon>Ecdysozoa</taxon>
        <taxon>Arthropoda</taxon>
        <taxon>Hexapoda</taxon>
        <taxon>Insecta</taxon>
        <taxon>Pterygota</taxon>
        <taxon>Neoptera</taxon>
        <taxon>Paraneoptera</taxon>
        <taxon>Thysanoptera</taxon>
        <taxon>Terebrantia</taxon>
        <taxon>Thripoidea</taxon>
        <taxon>Thripidae</taxon>
        <taxon>Frankliniella</taxon>
    </lineage>
</organism>
<dbReference type="CDD" id="cd00779">
    <property type="entry name" value="ProRS_core_prok"/>
    <property type="match status" value="1"/>
</dbReference>
<dbReference type="InterPro" id="IPR006195">
    <property type="entry name" value="aa-tRNA-synth_II"/>
</dbReference>
<dbReference type="CTD" id="38331"/>
<dbReference type="Pfam" id="PF00587">
    <property type="entry name" value="tRNA-synt_2b"/>
    <property type="match status" value="1"/>
</dbReference>
<dbReference type="OrthoDB" id="10267474at2759"/>
<dbReference type="InterPro" id="IPR033730">
    <property type="entry name" value="ProRS_core_prok"/>
</dbReference>
<dbReference type="InterPro" id="IPR002314">
    <property type="entry name" value="aa-tRNA-synt_IIb"/>
</dbReference>
<feature type="domain" description="Aminoacyl-transfer RNA synthetases class-II family profile" evidence="10">
    <location>
        <begin position="20"/>
        <end position="324"/>
    </location>
</feature>
<dbReference type="GeneID" id="113205453"/>
<evidence type="ECO:0000313" key="12">
    <source>
        <dbReference type="RefSeq" id="XP_026276874.1"/>
    </source>
</evidence>
<dbReference type="PRINTS" id="PR01046">
    <property type="entry name" value="TRNASYNTHPRO"/>
</dbReference>
<comment type="catalytic activity">
    <reaction evidence="8">
        <text>tRNA(Pro) + L-proline + ATP = L-prolyl-tRNA(Pro) + AMP + diphosphate</text>
        <dbReference type="Rhea" id="RHEA:14305"/>
        <dbReference type="Rhea" id="RHEA-COMP:9700"/>
        <dbReference type="Rhea" id="RHEA-COMP:9702"/>
        <dbReference type="ChEBI" id="CHEBI:30616"/>
        <dbReference type="ChEBI" id="CHEBI:33019"/>
        <dbReference type="ChEBI" id="CHEBI:60039"/>
        <dbReference type="ChEBI" id="CHEBI:78442"/>
        <dbReference type="ChEBI" id="CHEBI:78532"/>
        <dbReference type="ChEBI" id="CHEBI:456215"/>
        <dbReference type="EC" id="6.1.1.15"/>
    </reaction>
</comment>
<dbReference type="KEGG" id="foc:113205453"/>
<name>A0A6J1S6P3_FRAOC</name>
<evidence type="ECO:0000256" key="2">
    <source>
        <dbReference type="ARBA" id="ARBA00022598"/>
    </source>
</evidence>
<evidence type="ECO:0000256" key="7">
    <source>
        <dbReference type="ARBA" id="ARBA00029731"/>
    </source>
</evidence>
<evidence type="ECO:0000256" key="6">
    <source>
        <dbReference type="ARBA" id="ARBA00023146"/>
    </source>
</evidence>
<keyword evidence="2 12" id="KW-0436">Ligase</keyword>
<dbReference type="PANTHER" id="PTHR42753:SF10">
    <property type="entry name" value="PROLINE--TRNA LIGASE, MITOCHONDRIAL-RELATED"/>
    <property type="match status" value="1"/>
</dbReference>
<dbReference type="PANTHER" id="PTHR42753">
    <property type="entry name" value="MITOCHONDRIAL RIBOSOME PROTEIN L39/PROLYL-TRNA LIGASE FAMILY MEMBER"/>
    <property type="match status" value="1"/>
</dbReference>
<dbReference type="SUPFAM" id="SSF55681">
    <property type="entry name" value="Class II aaRS and biotin synthetases"/>
    <property type="match status" value="1"/>
</dbReference>
<accession>A0A6J1S6P3</accession>
<keyword evidence="6" id="KW-0030">Aminoacyl-tRNA synthetase</keyword>
<evidence type="ECO:0000256" key="5">
    <source>
        <dbReference type="ARBA" id="ARBA00022917"/>
    </source>
</evidence>
<keyword evidence="5" id="KW-0648">Protein biosynthesis</keyword>
<dbReference type="AlphaFoldDB" id="A0A6J1S6P3"/>
<keyword evidence="4" id="KW-0067">ATP-binding</keyword>
<evidence type="ECO:0000313" key="11">
    <source>
        <dbReference type="Proteomes" id="UP000504606"/>
    </source>
</evidence>
<evidence type="ECO:0000256" key="3">
    <source>
        <dbReference type="ARBA" id="ARBA00022741"/>
    </source>
</evidence>
<dbReference type="InterPro" id="IPR050062">
    <property type="entry name" value="Pro-tRNA_synthetase"/>
</dbReference>
<dbReference type="GO" id="GO:0004827">
    <property type="term" value="F:proline-tRNA ligase activity"/>
    <property type="evidence" value="ECO:0007669"/>
    <property type="project" value="UniProtKB-EC"/>
</dbReference>
<dbReference type="GO" id="GO:0005739">
    <property type="term" value="C:mitochondrion"/>
    <property type="evidence" value="ECO:0007669"/>
    <property type="project" value="TreeGrafter"/>
</dbReference>
<dbReference type="GO" id="GO:0005524">
    <property type="term" value="F:ATP binding"/>
    <property type="evidence" value="ECO:0007669"/>
    <property type="project" value="UniProtKB-KW"/>
</dbReference>
<dbReference type="InterPro" id="IPR045864">
    <property type="entry name" value="aa-tRNA-synth_II/BPL/LPL"/>
</dbReference>
<evidence type="ECO:0000256" key="4">
    <source>
        <dbReference type="ARBA" id="ARBA00022840"/>
    </source>
</evidence>
<reference evidence="12" key="1">
    <citation type="submission" date="2025-08" db="UniProtKB">
        <authorList>
            <consortium name="RefSeq"/>
        </authorList>
    </citation>
    <scope>IDENTIFICATION</scope>
    <source>
        <tissue evidence="12">Whole organism</tissue>
    </source>
</reference>
<keyword evidence="11" id="KW-1185">Reference proteome</keyword>
<gene>
    <name evidence="12" type="primary">LOC113205453</name>
</gene>
<sequence length="435" mass="49010">MNRVTKLFQPTAPIPKSLQDSNIIKSQRMMLEQGVIRAATSTGLYTLLPLGMRALKKLEVIVDRFMEKVGAQRLLLPTLTSDKLWKQSGRLEEAKAGSELFLLEDRHQRQYILGPTHEEAITEMLAAEIGLSYRRLPLLLYQVSNKYRDEPRPRYGLLRTREFVMKDMYSFDANAENALETYQSVTEAYNGIFQELGVKYVRVEGDSGMMGGSMSHEFHYPCESGEEQIIQCQNCHNSSNASLLESPVSSCPHCRSSDITIMHGIEVGHTFILGTRYSQPMNATFTADDNTIQPLIMGCYGLGLSRILAASVEALSLPTELRWPLSIAPYKVCIITPKHGSKEEAASGLTQSLYDLIECNQAFKNDVIVDDRTNLSIGRRLREAKRSGYPLIIVIGKKATQDIPRFEVFDLINNQEYEWTDGSLATRLKEYCADT</sequence>
<dbReference type="SUPFAM" id="SSF52954">
    <property type="entry name" value="Class II aaRS ABD-related"/>
    <property type="match status" value="1"/>
</dbReference>
<protein>
    <recommendedName>
        <fullName evidence="9">Probable proline--tRNA ligase, mitochondrial</fullName>
        <ecNumber evidence="1">6.1.1.15</ecNumber>
    </recommendedName>
    <alternativeName>
        <fullName evidence="7">Prolyl-tRNA synthetase</fullName>
    </alternativeName>
</protein>
<keyword evidence="3" id="KW-0547">Nucleotide-binding</keyword>
<evidence type="ECO:0000256" key="1">
    <source>
        <dbReference type="ARBA" id="ARBA00012831"/>
    </source>
</evidence>
<evidence type="ECO:0000256" key="8">
    <source>
        <dbReference type="ARBA" id="ARBA00047671"/>
    </source>
</evidence>
<dbReference type="Gene3D" id="3.40.50.800">
    <property type="entry name" value="Anticodon-binding domain"/>
    <property type="match status" value="1"/>
</dbReference>